<proteinExistence type="predicted"/>
<accession>A0ABY4ZXG2</accession>
<dbReference type="PIRSF" id="PIRSF020481">
    <property type="entry name" value="BAP"/>
    <property type="match status" value="1"/>
</dbReference>
<protein>
    <submittedName>
        <fullName evidence="2">Baseplate J/gp47 family protein</fullName>
    </submittedName>
</protein>
<keyword evidence="3" id="KW-1185">Reference proteome</keyword>
<evidence type="ECO:0000313" key="2">
    <source>
        <dbReference type="EMBL" id="USQ97243.1"/>
    </source>
</evidence>
<dbReference type="PANTHER" id="PTHR35862">
    <property type="entry name" value="FELS-2 PROPHAGE PROTEIN"/>
    <property type="match status" value="1"/>
</dbReference>
<gene>
    <name evidence="2" type="ORF">MZV50_06790</name>
</gene>
<evidence type="ECO:0000259" key="1">
    <source>
        <dbReference type="Pfam" id="PF26078"/>
    </source>
</evidence>
<sequence>MTRFVAPNLAGLPPPPAVEALDFETILAARIADLQGRLEAKDLSAVAALLVLESEPLTIAQQTGANFELVIRQRINDAVRSNLIASATGADLDQLVATFYGVERLVLVAEDLDADPPVPAVLEKDDDFRARAVLSLEARSTAGPEGAYVYFALSADPDVLDVACYGEEDDAVYAGSGNPVLAPEVLLVVLSRVGDGEPADELLDTVAAAVNAEEVRPIGDKVTVEPATITPYAVAGVVKHRRGADPAPLLAAATAQVQAYCDARRRIGRVVQVLGIGAAMKVTDAEELELSSPVADIDPGSKGAAYCTSITLTAEVVEDDWR</sequence>
<organism evidence="2 3">
    <name type="scientific">Caulobacter segnis</name>
    <dbReference type="NCBI Taxonomy" id="88688"/>
    <lineage>
        <taxon>Bacteria</taxon>
        <taxon>Pseudomonadati</taxon>
        <taxon>Pseudomonadota</taxon>
        <taxon>Alphaproteobacteria</taxon>
        <taxon>Caulobacterales</taxon>
        <taxon>Caulobacteraceae</taxon>
        <taxon>Caulobacter</taxon>
    </lineage>
</organism>
<feature type="domain" description="Baseplate J-like central" evidence="1">
    <location>
        <begin position="140"/>
        <end position="225"/>
    </location>
</feature>
<reference evidence="2 3" key="1">
    <citation type="submission" date="2022-04" db="EMBL/GenBank/DDBJ databases">
        <title>Genome sequence of soybean root-associated Caulobacter segnis RL271.</title>
        <authorList>
            <person name="Longley R."/>
            <person name="Bonito G."/>
            <person name="Trigodet F."/>
            <person name="Crosson S."/>
            <person name="Fiebig A."/>
        </authorList>
    </citation>
    <scope>NUCLEOTIDE SEQUENCE [LARGE SCALE GENOMIC DNA]</scope>
    <source>
        <strain evidence="2 3">RL271</strain>
    </source>
</reference>
<dbReference type="InterPro" id="IPR058531">
    <property type="entry name" value="Baseplate_J_M"/>
</dbReference>
<dbReference type="InterPro" id="IPR052726">
    <property type="entry name" value="Phage_Baseplate_Hub"/>
</dbReference>
<dbReference type="EMBL" id="CP096040">
    <property type="protein sequence ID" value="USQ97243.1"/>
    <property type="molecule type" value="Genomic_DNA"/>
</dbReference>
<dbReference type="PANTHER" id="PTHR35862:SF1">
    <property type="entry name" value="FELS-2 PROPHAGE PROTEIN"/>
    <property type="match status" value="1"/>
</dbReference>
<dbReference type="InterPro" id="IPR014507">
    <property type="entry name" value="Baseplate_assembly_J_pred"/>
</dbReference>
<dbReference type="Proteomes" id="UP001057520">
    <property type="component" value="Chromosome"/>
</dbReference>
<evidence type="ECO:0000313" key="3">
    <source>
        <dbReference type="Proteomes" id="UP001057520"/>
    </source>
</evidence>
<name>A0ABY4ZXG2_9CAUL</name>
<dbReference type="Pfam" id="PF26078">
    <property type="entry name" value="Baseplate_J_M"/>
    <property type="match status" value="1"/>
</dbReference>